<dbReference type="PANTHER" id="PTHR44337">
    <property type="entry name" value="CARCINOEMBRYONIC ANTIGEN-RELATED CELL ADHESION MOLECULE 8"/>
    <property type="match status" value="1"/>
</dbReference>
<sequence>MHASLSEVSVVNYISFFAPSHPAWLCVWPQRTAAQGPGAGVVDAAVGETVTLTAPVTADILVFSWYRGTAVSELILTYIVSSSAQNNGPQFTGRESGRPDGSLRITDLRTSDSGIYTVSVIPNSGPTTPGSQQLRVYEILSQPSLLIASGIEFNGYNMTLKCEARNQTVDTYLFLKDNVNITCDQQRVTCTGSSPFLHFQPIMTSDNGNYTCGIYNLISNNTSSPREIWVKEPISSVNISSNGTSGHLWEDEGSVNLTCSALGTAPTFSWTYNGTDLPKDSRYQLSPDGSSLVISPVTRGDTGPFVCTASNPANNQSSLPLHLKISLRPSGRIQCRAQKISDSQVELSCSWPGGSPSAKVHLQLPPSINSNENDEVKRNVSRSNINPNMTMTCRGEQEGYSDNCSLSMGLPHDPATQQNNTLTGGQSVTLTVNLLGSSSSRLASAGILPANFTWINGTSTVGSGGRVEITSNDSFSQMVISNAMESDSGDYICRAENLMGTTNFSFRVQVSPAPETSTTQTTTTPLVTHPNDNPGGLSAGAIAGIVIGVIAVVVIIGVTVYCVLKKKKDKELRTSNRNLPGESNVMQMNDNAKQDDINYAVLKFNNNNQQQILAPDCPNAPETLYAQVKKK</sequence>
<proteinExistence type="predicted"/>
<organism evidence="7 8">
    <name type="scientific">Pleurodeles waltl</name>
    <name type="common">Iberian ribbed newt</name>
    <dbReference type="NCBI Taxonomy" id="8319"/>
    <lineage>
        <taxon>Eukaryota</taxon>
        <taxon>Metazoa</taxon>
        <taxon>Chordata</taxon>
        <taxon>Craniata</taxon>
        <taxon>Vertebrata</taxon>
        <taxon>Euteleostomi</taxon>
        <taxon>Amphibia</taxon>
        <taxon>Batrachia</taxon>
        <taxon>Caudata</taxon>
        <taxon>Salamandroidea</taxon>
        <taxon>Salamandridae</taxon>
        <taxon>Pleurodelinae</taxon>
        <taxon>Pleurodeles</taxon>
    </lineage>
</organism>
<dbReference type="Gene3D" id="2.60.40.10">
    <property type="entry name" value="Immunoglobulins"/>
    <property type="match status" value="4"/>
</dbReference>
<evidence type="ECO:0000256" key="2">
    <source>
        <dbReference type="ARBA" id="ARBA00023157"/>
    </source>
</evidence>
<evidence type="ECO:0000256" key="3">
    <source>
        <dbReference type="ARBA" id="ARBA00023180"/>
    </source>
</evidence>
<keyword evidence="5" id="KW-0472">Membrane</keyword>
<keyword evidence="1" id="KW-0732">Signal</keyword>
<dbReference type="InterPro" id="IPR007110">
    <property type="entry name" value="Ig-like_dom"/>
</dbReference>
<comment type="caution">
    <text evidence="7">The sequence shown here is derived from an EMBL/GenBank/DDBJ whole genome shotgun (WGS) entry which is preliminary data.</text>
</comment>
<name>A0AAV7PYV8_PLEWA</name>
<dbReference type="SUPFAM" id="SSF48726">
    <property type="entry name" value="Immunoglobulin"/>
    <property type="match status" value="4"/>
</dbReference>
<evidence type="ECO:0000256" key="4">
    <source>
        <dbReference type="ARBA" id="ARBA00023319"/>
    </source>
</evidence>
<feature type="transmembrane region" description="Helical" evidence="5">
    <location>
        <begin position="541"/>
        <end position="564"/>
    </location>
</feature>
<dbReference type="PANTHER" id="PTHR44337:SF20">
    <property type="entry name" value="CARCINOEMBRYONIC ANTIGEN-RELATED CELL ADHESION MOLECULE 5-RELATED"/>
    <property type="match status" value="1"/>
</dbReference>
<keyword evidence="5" id="KW-1133">Transmembrane helix</keyword>
<keyword evidence="5" id="KW-0812">Transmembrane</keyword>
<evidence type="ECO:0000313" key="8">
    <source>
        <dbReference type="Proteomes" id="UP001066276"/>
    </source>
</evidence>
<dbReference type="InterPro" id="IPR013106">
    <property type="entry name" value="Ig_V-set"/>
</dbReference>
<evidence type="ECO:0000313" key="7">
    <source>
        <dbReference type="EMBL" id="KAJ1133200.1"/>
    </source>
</evidence>
<accession>A0AAV7PYV8</accession>
<dbReference type="SMART" id="SM00408">
    <property type="entry name" value="IGc2"/>
    <property type="match status" value="4"/>
</dbReference>
<dbReference type="Proteomes" id="UP001066276">
    <property type="component" value="Chromosome 7"/>
</dbReference>
<evidence type="ECO:0000256" key="5">
    <source>
        <dbReference type="SAM" id="Phobius"/>
    </source>
</evidence>
<keyword evidence="3" id="KW-0325">Glycoprotein</keyword>
<dbReference type="InterPro" id="IPR052598">
    <property type="entry name" value="IgSF_CEA-related"/>
</dbReference>
<dbReference type="SMART" id="SM00409">
    <property type="entry name" value="IG"/>
    <property type="match status" value="4"/>
</dbReference>
<reference evidence="7" key="1">
    <citation type="journal article" date="2022" name="bioRxiv">
        <title>Sequencing and chromosome-scale assembly of the giantPleurodeles waltlgenome.</title>
        <authorList>
            <person name="Brown T."/>
            <person name="Elewa A."/>
            <person name="Iarovenko S."/>
            <person name="Subramanian E."/>
            <person name="Araus A.J."/>
            <person name="Petzold A."/>
            <person name="Susuki M."/>
            <person name="Suzuki K.-i.T."/>
            <person name="Hayashi T."/>
            <person name="Toyoda A."/>
            <person name="Oliveira C."/>
            <person name="Osipova E."/>
            <person name="Leigh N.D."/>
            <person name="Simon A."/>
            <person name="Yun M.H."/>
        </authorList>
    </citation>
    <scope>NUCLEOTIDE SEQUENCE</scope>
    <source>
        <strain evidence="7">20211129_DDA</strain>
        <tissue evidence="7">Liver</tissue>
    </source>
</reference>
<dbReference type="AlphaFoldDB" id="A0AAV7PYV8"/>
<gene>
    <name evidence="7" type="ORF">NDU88_011497</name>
</gene>
<dbReference type="InterPro" id="IPR003598">
    <property type="entry name" value="Ig_sub2"/>
</dbReference>
<feature type="domain" description="Ig-like" evidence="6">
    <location>
        <begin position="411"/>
        <end position="511"/>
    </location>
</feature>
<evidence type="ECO:0000259" key="6">
    <source>
        <dbReference type="PROSITE" id="PS50835"/>
    </source>
</evidence>
<dbReference type="InterPro" id="IPR036179">
    <property type="entry name" value="Ig-like_dom_sf"/>
</dbReference>
<dbReference type="Pfam" id="PF07686">
    <property type="entry name" value="V-set"/>
    <property type="match status" value="1"/>
</dbReference>
<dbReference type="InterPro" id="IPR003599">
    <property type="entry name" value="Ig_sub"/>
</dbReference>
<dbReference type="Pfam" id="PF07679">
    <property type="entry name" value="I-set"/>
    <property type="match status" value="1"/>
</dbReference>
<dbReference type="InterPro" id="IPR013098">
    <property type="entry name" value="Ig_I-set"/>
</dbReference>
<protein>
    <recommendedName>
        <fullName evidence="6">Ig-like domain-containing protein</fullName>
    </recommendedName>
</protein>
<feature type="domain" description="Ig-like" evidence="6">
    <location>
        <begin position="29"/>
        <end position="120"/>
    </location>
</feature>
<evidence type="ECO:0000256" key="1">
    <source>
        <dbReference type="ARBA" id="ARBA00022729"/>
    </source>
</evidence>
<feature type="domain" description="Ig-like" evidence="6">
    <location>
        <begin position="143"/>
        <end position="229"/>
    </location>
</feature>
<dbReference type="EMBL" id="JANPWB010000011">
    <property type="protein sequence ID" value="KAJ1133200.1"/>
    <property type="molecule type" value="Genomic_DNA"/>
</dbReference>
<dbReference type="PROSITE" id="PS50835">
    <property type="entry name" value="IG_LIKE"/>
    <property type="match status" value="4"/>
</dbReference>
<keyword evidence="2" id="KW-1015">Disulfide bond</keyword>
<dbReference type="InterPro" id="IPR013783">
    <property type="entry name" value="Ig-like_fold"/>
</dbReference>
<dbReference type="Pfam" id="PF13927">
    <property type="entry name" value="Ig_3"/>
    <property type="match status" value="1"/>
</dbReference>
<keyword evidence="4" id="KW-0393">Immunoglobulin domain</keyword>
<feature type="domain" description="Ig-like" evidence="6">
    <location>
        <begin position="233"/>
        <end position="326"/>
    </location>
</feature>
<keyword evidence="8" id="KW-1185">Reference proteome</keyword>